<evidence type="ECO:0000313" key="8">
    <source>
        <dbReference type="Proteomes" id="UP000054266"/>
    </source>
</evidence>
<evidence type="ECO:0000313" key="7">
    <source>
        <dbReference type="EMBL" id="KIW62602.1"/>
    </source>
</evidence>
<keyword evidence="4 5" id="KW-0408">Iron</keyword>
<reference evidence="7 8" key="1">
    <citation type="submission" date="2015-01" db="EMBL/GenBank/DDBJ databases">
        <title>The Genome Sequence of Capronia semiimmersa CBS27337.</title>
        <authorList>
            <consortium name="The Broad Institute Genomics Platform"/>
            <person name="Cuomo C."/>
            <person name="de Hoog S."/>
            <person name="Gorbushina A."/>
            <person name="Stielow B."/>
            <person name="Teixiera M."/>
            <person name="Abouelleil A."/>
            <person name="Chapman S.B."/>
            <person name="Priest M."/>
            <person name="Young S.K."/>
            <person name="Wortman J."/>
            <person name="Nusbaum C."/>
            <person name="Birren B."/>
        </authorList>
    </citation>
    <scope>NUCLEOTIDE SEQUENCE [LARGE SCALE GENOMIC DNA]</scope>
    <source>
        <strain evidence="7 8">CBS 27337</strain>
    </source>
</reference>
<dbReference type="EMBL" id="KN846963">
    <property type="protein sequence ID" value="KIW62602.1"/>
    <property type="molecule type" value="Genomic_DNA"/>
</dbReference>
<dbReference type="PANTHER" id="PTHR46300:SF9">
    <property type="entry name" value="P450, PUTATIVE-RELATED"/>
    <property type="match status" value="1"/>
</dbReference>
<name>A0A0D2DJR2_9EURO</name>
<evidence type="ECO:0000256" key="3">
    <source>
        <dbReference type="ARBA" id="ARBA00023002"/>
    </source>
</evidence>
<dbReference type="GO" id="GO:0020037">
    <property type="term" value="F:heme binding"/>
    <property type="evidence" value="ECO:0007669"/>
    <property type="project" value="InterPro"/>
</dbReference>
<keyword evidence="3" id="KW-0560">Oxidoreductase</keyword>
<proteinExistence type="inferred from homology"/>
<keyword evidence="6" id="KW-0812">Transmembrane</keyword>
<evidence type="ECO:0000256" key="6">
    <source>
        <dbReference type="SAM" id="Phobius"/>
    </source>
</evidence>
<dbReference type="InterPro" id="IPR001128">
    <property type="entry name" value="Cyt_P450"/>
</dbReference>
<dbReference type="PRINTS" id="PR00463">
    <property type="entry name" value="EP450I"/>
</dbReference>
<accession>A0A0D2DJR2</accession>
<organism evidence="7 8">
    <name type="scientific">Phialophora macrospora</name>
    <dbReference type="NCBI Taxonomy" id="1851006"/>
    <lineage>
        <taxon>Eukaryota</taxon>
        <taxon>Fungi</taxon>
        <taxon>Dikarya</taxon>
        <taxon>Ascomycota</taxon>
        <taxon>Pezizomycotina</taxon>
        <taxon>Eurotiomycetes</taxon>
        <taxon>Chaetothyriomycetidae</taxon>
        <taxon>Chaetothyriales</taxon>
        <taxon>Herpotrichiellaceae</taxon>
        <taxon>Phialophora</taxon>
    </lineage>
</organism>
<dbReference type="SUPFAM" id="SSF48264">
    <property type="entry name" value="Cytochrome P450"/>
    <property type="match status" value="1"/>
</dbReference>
<dbReference type="AlphaFoldDB" id="A0A0D2DJR2"/>
<dbReference type="GO" id="GO:0016705">
    <property type="term" value="F:oxidoreductase activity, acting on paired donors, with incorporation or reduction of molecular oxygen"/>
    <property type="evidence" value="ECO:0007669"/>
    <property type="project" value="InterPro"/>
</dbReference>
<evidence type="ECO:0000256" key="5">
    <source>
        <dbReference type="PIRSR" id="PIRSR602401-1"/>
    </source>
</evidence>
<dbReference type="InterPro" id="IPR002401">
    <property type="entry name" value="Cyt_P450_E_grp-I"/>
</dbReference>
<comment type="cofactor">
    <cofactor evidence="5">
        <name>heme</name>
        <dbReference type="ChEBI" id="CHEBI:30413"/>
    </cofactor>
</comment>
<dbReference type="PANTHER" id="PTHR46300">
    <property type="entry name" value="P450, PUTATIVE (EUROFUNG)-RELATED-RELATED"/>
    <property type="match status" value="1"/>
</dbReference>
<protein>
    <recommendedName>
        <fullName evidence="9">Phenylacetate 2-hydroxylase</fullName>
    </recommendedName>
</protein>
<feature type="transmembrane region" description="Helical" evidence="6">
    <location>
        <begin position="15"/>
        <end position="35"/>
    </location>
</feature>
<keyword evidence="8" id="KW-1185">Reference proteome</keyword>
<evidence type="ECO:0000256" key="2">
    <source>
        <dbReference type="ARBA" id="ARBA00022723"/>
    </source>
</evidence>
<evidence type="ECO:0000256" key="4">
    <source>
        <dbReference type="ARBA" id="ARBA00023004"/>
    </source>
</evidence>
<keyword evidence="2 5" id="KW-0479">Metal-binding</keyword>
<dbReference type="GO" id="GO:0005506">
    <property type="term" value="F:iron ion binding"/>
    <property type="evidence" value="ECO:0007669"/>
    <property type="project" value="InterPro"/>
</dbReference>
<evidence type="ECO:0008006" key="9">
    <source>
        <dbReference type="Google" id="ProtNLM"/>
    </source>
</evidence>
<dbReference type="InterPro" id="IPR050364">
    <property type="entry name" value="Cytochrome_P450_fung"/>
</dbReference>
<dbReference type="Pfam" id="PF00067">
    <property type="entry name" value="p450"/>
    <property type="match status" value="1"/>
</dbReference>
<feature type="binding site" description="axial binding residue" evidence="5">
    <location>
        <position position="464"/>
    </location>
    <ligand>
        <name>heme</name>
        <dbReference type="ChEBI" id="CHEBI:30413"/>
    </ligand>
    <ligandPart>
        <name>Fe</name>
        <dbReference type="ChEBI" id="CHEBI:18248"/>
    </ligandPart>
</feature>
<gene>
    <name evidence="7" type="ORF">PV04_10762</name>
</gene>
<dbReference type="InterPro" id="IPR036396">
    <property type="entry name" value="Cyt_P450_sf"/>
</dbReference>
<dbReference type="Proteomes" id="UP000054266">
    <property type="component" value="Unassembled WGS sequence"/>
</dbReference>
<dbReference type="STRING" id="5601.A0A0D2DJR2"/>
<keyword evidence="6" id="KW-1133">Transmembrane helix</keyword>
<evidence type="ECO:0000256" key="1">
    <source>
        <dbReference type="ARBA" id="ARBA00010617"/>
    </source>
</evidence>
<keyword evidence="6" id="KW-0472">Membrane</keyword>
<dbReference type="GO" id="GO:0004497">
    <property type="term" value="F:monooxygenase activity"/>
    <property type="evidence" value="ECO:0007669"/>
    <property type="project" value="InterPro"/>
</dbReference>
<dbReference type="HOGENOM" id="CLU_001570_2_4_1"/>
<sequence length="557" mass="61492">MATLATLLQSPEQRLSGAAGILLLVFVFLLCLYRYSTWANVRKIRSLPEVPGDLPFVGHLHLLGGTTGKCDATVWTDWFHKWGWKVFQLRYGNERVVVANTYDTIKEIWVGNSSALNDRPIAYIYDNYIGRDMGASPWNDECKRQRSAAIKSVAPGTWKSHFPILDKQSRLAVDTIREESQHGAVPVELRKHISRVAMNLGFSLAYGRTCEEVGGDEFLHGFIQAASMITDVRVGSSNWIDYIPILQILPSATASRAKAGVQARKPYLDKLYATMKEDWETGRNTSSIGASLLTAQTGRASQITDEDIKQTCIAMLQGSSETISGTLTCGIGSLCENEAGLRIQDEAYEAILKRWGTADDAFDNAFEAEDIPIVVALYKEMLRYYCVVPYSLPRVTGRDVKLKDGSVIPKGVTMYMNAEGGNHDPEFYGEDAMSFNPYRFMDPKSHLSTATLPHFSYGAGSRICPALQISNRILYALIIRLFVSFRFVASEESPPNTHPTKYNTHPEGAVVKIAPYKAWCKPRQSPTRTAKPSPVPGATIASKGAVQIAVNGIAEAA</sequence>
<dbReference type="Gene3D" id="1.10.630.10">
    <property type="entry name" value="Cytochrome P450"/>
    <property type="match status" value="1"/>
</dbReference>
<comment type="similarity">
    <text evidence="1">Belongs to the cytochrome P450 family.</text>
</comment>
<keyword evidence="5" id="KW-0349">Heme</keyword>